<evidence type="ECO:0000313" key="4">
    <source>
        <dbReference type="Proteomes" id="UP001159427"/>
    </source>
</evidence>
<dbReference type="Pfam" id="PF07035">
    <property type="entry name" value="RMC1_C"/>
    <property type="match status" value="1"/>
</dbReference>
<reference evidence="3 4" key="1">
    <citation type="submission" date="2022-05" db="EMBL/GenBank/DDBJ databases">
        <authorList>
            <consortium name="Genoscope - CEA"/>
            <person name="William W."/>
        </authorList>
    </citation>
    <scope>NUCLEOTIDE SEQUENCE [LARGE SCALE GENOMIC DNA]</scope>
</reference>
<feature type="domain" description="Regulator of MON1-CCZ1 complex N-terminal" evidence="2">
    <location>
        <begin position="76"/>
        <end position="199"/>
    </location>
</feature>
<dbReference type="InterPro" id="IPR040371">
    <property type="entry name" value="RMC1"/>
</dbReference>
<dbReference type="InterPro" id="IPR009755">
    <property type="entry name" value="RMC1_C"/>
</dbReference>
<protein>
    <recommendedName>
        <fullName evidence="5">Mic1 domain-containing protein</fullName>
    </recommendedName>
</protein>
<proteinExistence type="predicted"/>
<dbReference type="EMBL" id="CALNXI010003975">
    <property type="protein sequence ID" value="CAH3194785.1"/>
    <property type="molecule type" value="Genomic_DNA"/>
</dbReference>
<evidence type="ECO:0000313" key="3">
    <source>
        <dbReference type="EMBL" id="CAH3194785.1"/>
    </source>
</evidence>
<feature type="domain" description="Mic1" evidence="1">
    <location>
        <begin position="443"/>
        <end position="689"/>
    </location>
</feature>
<name>A0ABN8ST89_9CNID</name>
<accession>A0ABN8ST89</accession>
<organism evidence="3 4">
    <name type="scientific">Porites evermanni</name>
    <dbReference type="NCBI Taxonomy" id="104178"/>
    <lineage>
        <taxon>Eukaryota</taxon>
        <taxon>Metazoa</taxon>
        <taxon>Cnidaria</taxon>
        <taxon>Anthozoa</taxon>
        <taxon>Hexacorallia</taxon>
        <taxon>Scleractinia</taxon>
        <taxon>Fungiina</taxon>
        <taxon>Poritidae</taxon>
        <taxon>Porites</taxon>
    </lineage>
</organism>
<dbReference type="PANTHER" id="PTHR12897">
    <property type="entry name" value="COLON CANCER-ASSOCIATED PROTEIN MIC1"/>
    <property type="match status" value="1"/>
</dbReference>
<evidence type="ECO:0008006" key="5">
    <source>
        <dbReference type="Google" id="ProtNLM"/>
    </source>
</evidence>
<dbReference type="PANTHER" id="PTHR12897:SF4">
    <property type="entry name" value="REGULATOR OF MON1-CCZ1 COMPLEX"/>
    <property type="match status" value="1"/>
</dbReference>
<evidence type="ECO:0000259" key="1">
    <source>
        <dbReference type="Pfam" id="PF07035"/>
    </source>
</evidence>
<dbReference type="InterPro" id="IPR049040">
    <property type="entry name" value="RMC1_N"/>
</dbReference>
<keyword evidence="4" id="KW-1185">Reference proteome</keyword>
<evidence type="ECO:0000259" key="2">
    <source>
        <dbReference type="Pfam" id="PF21029"/>
    </source>
</evidence>
<dbReference type="Proteomes" id="UP001159427">
    <property type="component" value="Unassembled WGS sequence"/>
</dbReference>
<comment type="caution">
    <text evidence="3">The sequence shown here is derived from an EMBL/GenBank/DDBJ whole genome shotgun (WGS) entry which is preliminary data.</text>
</comment>
<sequence length="720" mass="81826">MQVLYVKNVVKVEALYYGSAESLVKCAALDTEVSDSVQRYLSSLSRIGEEVKMSGHYVQLCPNPLRFEPVSKENSVFFDEANRQVYSTKAATDKGQTREERCPSQNQICHAILLLIPSVGHVQSIKFSYDRKILAIQRSLKVVEFINFAEGNDSHQYSQTCKSKSAHVIGFHWTNLNEIVFITNQGLEFYQVFPEKHSLKMIKNYSVQVNWFVFLPESAVLLLSSSGLGNVIHPYHFRAGSVMRLPKFEVDIPAASKAQKTGLLERDVTLANIDGQLYVVILRNQQRSASPGPVGAEIVLYQLQRDIPAKKVAVLQLNMIGRFAVNVVDNLVIVHHQASKTSMLFDIRIGGEFDGQVTYFQPVLAPLPLEQAVLDTEEKDSTNGAVRKKRTVCDMYSQNWIVFQPNIIIDAKLGCLWTVLIKLEPLAVMIGDKGLLVDFLLLRKESKMVILTVFKQALTPGRQCSLPVLARMFDKLNLAYKNYSQEIELAAQQSPDASRNHTPQKQLSRCQTVVTQEDMYSHVLSMFVENKDIKYKFMVAVLVEYIRSLNQFEIEVEHYLYELIINLLVRNKCFYQLHQFLQYHVIGDSKPLACLMLSLENDYPPTYQLALDMLKRLNTANEEIIEVLLSKQQLLPALRYIRAIGAEDSASPRKFLEAAMNPEDPMLFYTVFKFFEQRNMKLRGSPEFVPGEHCEPYVKRFELLFGSSRSGISQGNGGIN</sequence>
<dbReference type="Pfam" id="PF21029">
    <property type="entry name" value="RMC1_N"/>
    <property type="match status" value="1"/>
</dbReference>
<gene>
    <name evidence="3" type="ORF">PEVE_00028587</name>
</gene>